<evidence type="ECO:0000313" key="2">
    <source>
        <dbReference type="EMBL" id="KAF8821665.1"/>
    </source>
</evidence>
<reference evidence="2 3" key="1">
    <citation type="journal article" date="2020" name="bioRxiv">
        <title>Metabolic contributions of an alphaproteobacterial endosymbiont in the apicomplexan Cardiosporidium cionae.</title>
        <authorList>
            <person name="Hunter E.S."/>
            <person name="Paight C.J."/>
            <person name="Lane C.E."/>
        </authorList>
    </citation>
    <scope>NUCLEOTIDE SEQUENCE [LARGE SCALE GENOMIC DNA]</scope>
    <source>
        <strain evidence="2">ESH_2018</strain>
    </source>
</reference>
<protein>
    <recommendedName>
        <fullName evidence="4">K Homology domain-containing protein</fullName>
    </recommendedName>
</protein>
<dbReference type="EMBL" id="JADAQX010000148">
    <property type="protein sequence ID" value="KAF8821665.1"/>
    <property type="molecule type" value="Genomic_DNA"/>
</dbReference>
<proteinExistence type="predicted"/>
<organism evidence="2 3">
    <name type="scientific">Cardiosporidium cionae</name>
    <dbReference type="NCBI Taxonomy" id="476202"/>
    <lineage>
        <taxon>Eukaryota</taxon>
        <taxon>Sar</taxon>
        <taxon>Alveolata</taxon>
        <taxon>Apicomplexa</taxon>
        <taxon>Aconoidasida</taxon>
        <taxon>Nephromycida</taxon>
        <taxon>Cardiosporidium</taxon>
    </lineage>
</organism>
<evidence type="ECO:0000256" key="1">
    <source>
        <dbReference type="PROSITE-ProRule" id="PRU00117"/>
    </source>
</evidence>
<dbReference type="SUPFAM" id="SSF54791">
    <property type="entry name" value="Eukaryotic type KH-domain (KH-domain type I)"/>
    <property type="match status" value="2"/>
</dbReference>
<accession>A0ABQ7JDF4</accession>
<evidence type="ECO:0008006" key="4">
    <source>
        <dbReference type="Google" id="ProtNLM"/>
    </source>
</evidence>
<keyword evidence="1" id="KW-0694">RNA-binding</keyword>
<gene>
    <name evidence="2" type="ORF">IE077_001748</name>
</gene>
<name>A0ABQ7JDF4_9APIC</name>
<keyword evidence="3" id="KW-1185">Reference proteome</keyword>
<dbReference type="InterPro" id="IPR036612">
    <property type="entry name" value="KH_dom_type_1_sf"/>
</dbReference>
<evidence type="ECO:0000313" key="3">
    <source>
        <dbReference type="Proteomes" id="UP000823046"/>
    </source>
</evidence>
<sequence length="593" mass="67146">MAALNLFSELGFPGQFNEDSYMLGIPHKNDVFRNSTMYTKKCVPDVLSPAPLQCPSEREYSLDNSFFSSSILPWSSDETMKKSSSQCDGIDNSCSFREQIPLRKPVKNLLQHSLFAVEKLFRERQSYPKATVSTDVESLSDSTVFQSPIQRLCDRAHSSETTTIVSNYDESSDHASSNISYSVAEGALRSPLKSRRLEILNRLGYWINWSLEMQSMCSRVYKLLLEEIEGDKAPYLDPIERECITSFLLAEATRCGNTSPLSCVDLRSKIHNSFLKEDLVDYSLIKLNTINRVESQAISGNGKFKEDDRVGIEVMASNDVIGKPDVTKQLISKLSQDNGRKSMDVKCNSSDISTVESITDIPHSNHERDSPKIQQMPFHNASIKRPLWSFPKEWSDYNFPYARGMTKPSQLKFLASANVVGKLFDYNGENIRMLQSRFKVRISTSGNRVFYPGTGKQVLLIKGQLMDILHALRTVFVMMVPDVLEVDNMSTNFDASIIRFELSVVIPSTTSNKILSSKGTQIQWIQKRTNARIHVTCMRFELGDVQERLMTINGLQTEVEQTVELVSMVIQEDVIGDAYSFLNYPLYTKAHMN</sequence>
<dbReference type="PROSITE" id="PS50084">
    <property type="entry name" value="KH_TYPE_1"/>
    <property type="match status" value="1"/>
</dbReference>
<comment type="caution">
    <text evidence="2">The sequence shown here is derived from an EMBL/GenBank/DDBJ whole genome shotgun (WGS) entry which is preliminary data.</text>
</comment>
<dbReference type="Gene3D" id="3.30.310.210">
    <property type="match status" value="1"/>
</dbReference>
<dbReference type="Proteomes" id="UP000823046">
    <property type="component" value="Unassembled WGS sequence"/>
</dbReference>